<dbReference type="InParanoid" id="B0DJ72"/>
<evidence type="ECO:0000313" key="2">
    <source>
        <dbReference type="EMBL" id="EDR05469.1"/>
    </source>
</evidence>
<dbReference type="OrthoDB" id="3236156at2759"/>
<organism evidence="3">
    <name type="scientific">Laccaria bicolor (strain S238N-H82 / ATCC MYA-4686)</name>
    <name type="common">Bicoloured deceiver</name>
    <name type="synonym">Laccaria laccata var. bicolor</name>
    <dbReference type="NCBI Taxonomy" id="486041"/>
    <lineage>
        <taxon>Eukaryota</taxon>
        <taxon>Fungi</taxon>
        <taxon>Dikarya</taxon>
        <taxon>Basidiomycota</taxon>
        <taxon>Agaricomycotina</taxon>
        <taxon>Agaricomycetes</taxon>
        <taxon>Agaricomycetidae</taxon>
        <taxon>Agaricales</taxon>
        <taxon>Agaricineae</taxon>
        <taxon>Hydnangiaceae</taxon>
        <taxon>Laccaria</taxon>
    </lineage>
</organism>
<dbReference type="HOGENOM" id="CLU_006824_0_0_1"/>
<dbReference type="EMBL" id="DS547113">
    <property type="protein sequence ID" value="EDR05469.1"/>
    <property type="molecule type" value="Genomic_DNA"/>
</dbReference>
<feature type="region of interest" description="Disordered" evidence="1">
    <location>
        <begin position="61"/>
        <end position="80"/>
    </location>
</feature>
<gene>
    <name evidence="2" type="ORF">LACBIDRAFT_303245</name>
</gene>
<protein>
    <submittedName>
        <fullName evidence="2">Predicted protein</fullName>
    </submittedName>
</protein>
<dbReference type="AlphaFoldDB" id="B0DJ72"/>
<reference evidence="2 3" key="1">
    <citation type="journal article" date="2008" name="Nature">
        <title>The genome of Laccaria bicolor provides insights into mycorrhizal symbiosis.</title>
        <authorList>
            <person name="Martin F."/>
            <person name="Aerts A."/>
            <person name="Ahren D."/>
            <person name="Brun A."/>
            <person name="Danchin E.G.J."/>
            <person name="Duchaussoy F."/>
            <person name="Gibon J."/>
            <person name="Kohler A."/>
            <person name="Lindquist E."/>
            <person name="Pereda V."/>
            <person name="Salamov A."/>
            <person name="Shapiro H.J."/>
            <person name="Wuyts J."/>
            <person name="Blaudez D."/>
            <person name="Buee M."/>
            <person name="Brokstein P."/>
            <person name="Canbaeck B."/>
            <person name="Cohen D."/>
            <person name="Courty P.E."/>
            <person name="Coutinho P.M."/>
            <person name="Delaruelle C."/>
            <person name="Detter J.C."/>
            <person name="Deveau A."/>
            <person name="DiFazio S."/>
            <person name="Duplessis S."/>
            <person name="Fraissinet-Tachet L."/>
            <person name="Lucic E."/>
            <person name="Frey-Klett P."/>
            <person name="Fourrey C."/>
            <person name="Feussner I."/>
            <person name="Gay G."/>
            <person name="Grimwood J."/>
            <person name="Hoegger P.J."/>
            <person name="Jain P."/>
            <person name="Kilaru S."/>
            <person name="Labbe J."/>
            <person name="Lin Y.C."/>
            <person name="Legue V."/>
            <person name="Le Tacon F."/>
            <person name="Marmeisse R."/>
            <person name="Melayah D."/>
            <person name="Montanini B."/>
            <person name="Muratet M."/>
            <person name="Nehls U."/>
            <person name="Niculita-Hirzel H."/>
            <person name="Oudot-Le Secq M.P."/>
            <person name="Peter M."/>
            <person name="Quesneville H."/>
            <person name="Rajashekar B."/>
            <person name="Reich M."/>
            <person name="Rouhier N."/>
            <person name="Schmutz J."/>
            <person name="Yin T."/>
            <person name="Chalot M."/>
            <person name="Henrissat B."/>
            <person name="Kuees U."/>
            <person name="Lucas S."/>
            <person name="Van de Peer Y."/>
            <person name="Podila G.K."/>
            <person name="Polle A."/>
            <person name="Pukkila P.J."/>
            <person name="Richardson P.M."/>
            <person name="Rouze P."/>
            <person name="Sanders I.R."/>
            <person name="Stajich J.E."/>
            <person name="Tunlid A."/>
            <person name="Tuskan G."/>
            <person name="Grigoriev I.V."/>
        </authorList>
    </citation>
    <scope>NUCLEOTIDE SEQUENCE [LARGE SCALE GENOMIC DNA]</scope>
    <source>
        <strain evidence="3">S238N-H82 / ATCC MYA-4686</strain>
    </source>
</reference>
<feature type="compositionally biased region" description="Acidic residues" evidence="1">
    <location>
        <begin position="941"/>
        <end position="955"/>
    </location>
</feature>
<evidence type="ECO:0000256" key="1">
    <source>
        <dbReference type="SAM" id="MobiDB-lite"/>
    </source>
</evidence>
<name>B0DJ72_LACBS</name>
<evidence type="ECO:0000313" key="3">
    <source>
        <dbReference type="Proteomes" id="UP000001194"/>
    </source>
</evidence>
<feature type="region of interest" description="Disordered" evidence="1">
    <location>
        <begin position="934"/>
        <end position="955"/>
    </location>
</feature>
<dbReference type="KEGG" id="lbc:LACBIDRAFT_303245"/>
<accession>B0DJ72</accession>
<keyword evidence="3" id="KW-1185">Reference proteome</keyword>
<feature type="region of interest" description="Disordered" evidence="1">
    <location>
        <begin position="767"/>
        <end position="786"/>
    </location>
</feature>
<dbReference type="RefSeq" id="XP_001884027.1">
    <property type="nucleotide sequence ID" value="XM_001883992.1"/>
</dbReference>
<feature type="compositionally biased region" description="Basic and acidic residues" evidence="1">
    <location>
        <begin position="65"/>
        <end position="75"/>
    </location>
</feature>
<dbReference type="GeneID" id="6079577"/>
<proteinExistence type="predicted"/>
<dbReference type="Proteomes" id="UP000001194">
    <property type="component" value="Unassembled WGS sequence"/>
</dbReference>
<sequence>MGKDTWKLGRKSRSMLQTSQVIMNLRNIHSDKENRPEHSLQELSLMRDLSVMQLQLQKTENLLTDARRQRDNNRRRDNRRKVKEEMLEEKLKEMEAERDEMKVAQREMEGLIKKQQEETAKTTSHLQDSNEHLRKQNKALQMKASRALTAKSKSAEVVDALALTSRRRLKEDGVVTDNARILVRDLIECNIPVKHVGKAINVVAQHFGIEVPDKISERTVGRVVLEGGIAAEMQIVDEANHSQNITLSGDGTTLRNVNYESKHFNYRTTLYNATGASSTELGSRNDHRDPPDSERVTRFLGLTSSKDHTAETQIMGWKETNSTFNETYSDSPRGKINPVNPRAIPAKFTGNGTDHAPDQKKVARGLRQWKVESERIVRGEREANTWTVEALLKVVVEENQKKVSAVGGLDAFDALSPQEQDVQNKAMYERVCSHVGEKSFNAMSAAQQHAANLFIWAGCCMHKELNAIKIGDTSMGAFWKEENLTPPMKLMNKDNARAAGSGSATAKENAEAVSQGGGTKLTSLAGAIFNHKDDKKGQGDTFRMFFEQEIGYMISFPDTSNTRYQSHCRAACELLVHRSLYIKFLDQVRDKKEKRNLNHMENNVYLGLHDIPTLTELAVLSLYSQAISHPYLRQVRGPGKQFTNVLDLGPLHTRVKEHCHAIISNPDLLLSPGATSATGALDGKVWERPEAVYTVHAMMDTLPHLRGALVAFFTGALEGWKRFTTEFEPGGAIDLASPEEHERAWIKTTNDDNEGALGVLRVGSRRAPNMSNHQRNTREMHKKNQTKRYVRRILTHADLKYLRRKACERDSSQLEKTRRLRQAKADRDMVEAKREKDSARSAAKAKVNAELDKVTVRLDVSAVEASPGSNATLDLELAWFRRIDKEVLVKGKLGNKNLKKEALLKAIERHLVRMSRAQNQQELEAQLDLSSEWESYIPEENTSDIDSDADMELGY</sequence>